<dbReference type="EMBL" id="JAUIZM010000001">
    <property type="protein sequence ID" value="KAK1405194.1"/>
    <property type="molecule type" value="Genomic_DNA"/>
</dbReference>
<reference evidence="2" key="2">
    <citation type="submission" date="2023-05" db="EMBL/GenBank/DDBJ databases">
        <authorList>
            <person name="Schelkunov M.I."/>
        </authorList>
    </citation>
    <scope>NUCLEOTIDE SEQUENCE</scope>
    <source>
        <strain evidence="2">Hsosn_3</strain>
        <tissue evidence="2">Leaf</tissue>
    </source>
</reference>
<proteinExistence type="predicted"/>
<dbReference type="AlphaFoldDB" id="A0AAD8JKK6"/>
<dbReference type="Proteomes" id="UP001237642">
    <property type="component" value="Unassembled WGS sequence"/>
</dbReference>
<evidence type="ECO:0000313" key="3">
    <source>
        <dbReference type="Proteomes" id="UP001237642"/>
    </source>
</evidence>
<sequence>MMARPQTPANVSSITGHYRVERYHDSKKYSVGTPRRHQHTSLRSMTLHNHREAPPRDKLRGRRGGKEVARRALMPPIRRLNMRWRNFQPTPSRLSNMSMM</sequence>
<evidence type="ECO:0000313" key="2">
    <source>
        <dbReference type="EMBL" id="KAK1405194.1"/>
    </source>
</evidence>
<feature type="compositionally biased region" description="Basic and acidic residues" evidence="1">
    <location>
        <begin position="49"/>
        <end position="68"/>
    </location>
</feature>
<evidence type="ECO:0000256" key="1">
    <source>
        <dbReference type="SAM" id="MobiDB-lite"/>
    </source>
</evidence>
<name>A0AAD8JKK6_9APIA</name>
<feature type="compositionally biased region" description="Basic and acidic residues" evidence="1">
    <location>
        <begin position="18"/>
        <end position="28"/>
    </location>
</feature>
<gene>
    <name evidence="2" type="ORF">POM88_004799</name>
</gene>
<keyword evidence="3" id="KW-1185">Reference proteome</keyword>
<comment type="caution">
    <text evidence="2">The sequence shown here is derived from an EMBL/GenBank/DDBJ whole genome shotgun (WGS) entry which is preliminary data.</text>
</comment>
<reference evidence="2" key="1">
    <citation type="submission" date="2023-02" db="EMBL/GenBank/DDBJ databases">
        <title>Genome of toxic invasive species Heracleum sosnowskyi carries increased number of genes despite the absence of recent whole-genome duplications.</title>
        <authorList>
            <person name="Schelkunov M."/>
            <person name="Shtratnikova V."/>
            <person name="Makarenko M."/>
            <person name="Klepikova A."/>
            <person name="Omelchenko D."/>
            <person name="Novikova G."/>
            <person name="Obukhova E."/>
            <person name="Bogdanov V."/>
            <person name="Penin A."/>
            <person name="Logacheva M."/>
        </authorList>
    </citation>
    <scope>NUCLEOTIDE SEQUENCE</scope>
    <source>
        <strain evidence="2">Hsosn_3</strain>
        <tissue evidence="2">Leaf</tissue>
    </source>
</reference>
<feature type="region of interest" description="Disordered" evidence="1">
    <location>
        <begin position="1"/>
        <end position="68"/>
    </location>
</feature>
<protein>
    <submittedName>
        <fullName evidence="2">Uncharacterized protein</fullName>
    </submittedName>
</protein>
<accession>A0AAD8JKK6</accession>
<organism evidence="2 3">
    <name type="scientific">Heracleum sosnowskyi</name>
    <dbReference type="NCBI Taxonomy" id="360622"/>
    <lineage>
        <taxon>Eukaryota</taxon>
        <taxon>Viridiplantae</taxon>
        <taxon>Streptophyta</taxon>
        <taxon>Embryophyta</taxon>
        <taxon>Tracheophyta</taxon>
        <taxon>Spermatophyta</taxon>
        <taxon>Magnoliopsida</taxon>
        <taxon>eudicotyledons</taxon>
        <taxon>Gunneridae</taxon>
        <taxon>Pentapetalae</taxon>
        <taxon>asterids</taxon>
        <taxon>campanulids</taxon>
        <taxon>Apiales</taxon>
        <taxon>Apiaceae</taxon>
        <taxon>Apioideae</taxon>
        <taxon>apioid superclade</taxon>
        <taxon>Tordylieae</taxon>
        <taxon>Tordyliinae</taxon>
        <taxon>Heracleum</taxon>
    </lineage>
</organism>